<dbReference type="EMBL" id="CP136894">
    <property type="protein sequence ID" value="WOL06898.1"/>
    <property type="molecule type" value="Genomic_DNA"/>
</dbReference>
<evidence type="ECO:0000259" key="3">
    <source>
        <dbReference type="Pfam" id="PF07985"/>
    </source>
</evidence>
<feature type="compositionally biased region" description="Polar residues" evidence="2">
    <location>
        <begin position="1"/>
        <end position="12"/>
    </location>
</feature>
<reference evidence="4 5" key="1">
    <citation type="submission" date="2023-10" db="EMBL/GenBank/DDBJ databases">
        <title>Chromosome-scale genome assembly provides insights into flower coloration mechanisms of Canna indica.</title>
        <authorList>
            <person name="Li C."/>
        </authorList>
    </citation>
    <scope>NUCLEOTIDE SEQUENCE [LARGE SCALE GENOMIC DNA]</scope>
    <source>
        <tissue evidence="4">Flower</tissue>
    </source>
</reference>
<feature type="region of interest" description="Disordered" evidence="2">
    <location>
        <begin position="1"/>
        <end position="52"/>
    </location>
</feature>
<dbReference type="PANTHER" id="PTHR28626:SF3">
    <property type="entry name" value="SRR1-LIKE PROTEIN"/>
    <property type="match status" value="1"/>
</dbReference>
<accession>A0AAQ3QF32</accession>
<keyword evidence="5" id="KW-1185">Reference proteome</keyword>
<feature type="domain" description="SRR1-like" evidence="3">
    <location>
        <begin position="101"/>
        <end position="279"/>
    </location>
</feature>
<feature type="compositionally biased region" description="Pro residues" evidence="2">
    <location>
        <begin position="33"/>
        <end position="50"/>
    </location>
</feature>
<organism evidence="4 5">
    <name type="scientific">Canna indica</name>
    <name type="common">Indian-shot</name>
    <dbReference type="NCBI Taxonomy" id="4628"/>
    <lineage>
        <taxon>Eukaryota</taxon>
        <taxon>Viridiplantae</taxon>
        <taxon>Streptophyta</taxon>
        <taxon>Embryophyta</taxon>
        <taxon>Tracheophyta</taxon>
        <taxon>Spermatophyta</taxon>
        <taxon>Magnoliopsida</taxon>
        <taxon>Liliopsida</taxon>
        <taxon>Zingiberales</taxon>
        <taxon>Cannaceae</taxon>
        <taxon>Canna</taxon>
    </lineage>
</organism>
<gene>
    <name evidence="4" type="ORF">Cni_G15632</name>
</gene>
<comment type="similarity">
    <text evidence="1">Belongs to the SRR1 family.</text>
</comment>
<protein>
    <recommendedName>
        <fullName evidence="3">SRR1-like domain-containing protein</fullName>
    </recommendedName>
</protein>
<dbReference type="InterPro" id="IPR012942">
    <property type="entry name" value="SRR1-like"/>
</dbReference>
<name>A0AAQ3QF32_9LILI</name>
<evidence type="ECO:0000256" key="2">
    <source>
        <dbReference type="SAM" id="MobiDB-lite"/>
    </source>
</evidence>
<dbReference type="GO" id="GO:0005634">
    <property type="term" value="C:nucleus"/>
    <property type="evidence" value="ECO:0007669"/>
    <property type="project" value="TreeGrafter"/>
</dbReference>
<evidence type="ECO:0000313" key="5">
    <source>
        <dbReference type="Proteomes" id="UP001327560"/>
    </source>
</evidence>
<dbReference type="AlphaFoldDB" id="A0AAQ3QF32"/>
<dbReference type="Pfam" id="PF07985">
    <property type="entry name" value="SRR1"/>
    <property type="match status" value="1"/>
</dbReference>
<dbReference type="Proteomes" id="UP001327560">
    <property type="component" value="Chromosome 5"/>
</dbReference>
<evidence type="ECO:0000313" key="4">
    <source>
        <dbReference type="EMBL" id="WOL06898.1"/>
    </source>
</evidence>
<dbReference type="GO" id="GO:0005737">
    <property type="term" value="C:cytoplasm"/>
    <property type="evidence" value="ECO:0007669"/>
    <property type="project" value="TreeGrafter"/>
</dbReference>
<proteinExistence type="inferred from homology"/>
<evidence type="ECO:0000256" key="1">
    <source>
        <dbReference type="ARBA" id="ARBA00009856"/>
    </source>
</evidence>
<sequence>MAEIPNPNSTGDWTIVSRRRRRRRLNSEQPKSSPVPRPQSPAAPPSPWTPIEPLVDPERQAKILRSVESAIQKLDRSPFYRRFLLRLRAPSVQRGLAGALSSAAEMRMVVYGVGSVESHESSRLQLALAVLLRRDIGLPVPSLEVFDPVLSATECAVVAALGGMVVPVDERGRREVSAPTLFYMPHCEVVLYDGLLEANWRPSCLNRMVVLGNSFSVYEQYVEMGRWTLEVDLSHLLWVRRYATELELEEKEEGVSGMERKQDDEDGIFKAFHHTSWHFFQLEDDTKMDLPER</sequence>
<dbReference type="PANTHER" id="PTHR28626">
    <property type="entry name" value="SRR1-LIKE PROTEIN"/>
    <property type="match status" value="1"/>
</dbReference>
<dbReference type="InterPro" id="IPR040044">
    <property type="entry name" value="SRR1L"/>
</dbReference>